<evidence type="ECO:0000313" key="4">
    <source>
        <dbReference type="Proteomes" id="UP000295735"/>
    </source>
</evidence>
<feature type="transmembrane region" description="Helical" evidence="1">
    <location>
        <begin position="196"/>
        <end position="214"/>
    </location>
</feature>
<evidence type="ECO:0000313" key="5">
    <source>
        <dbReference type="Proteomes" id="UP001057381"/>
    </source>
</evidence>
<dbReference type="KEGG" id="mequ:KFV11_03290"/>
<evidence type="ECO:0000313" key="2">
    <source>
        <dbReference type="EMBL" id="KAA1042538.1"/>
    </source>
</evidence>
<dbReference type="PANTHER" id="PTHR38433:SF1">
    <property type="entry name" value="DUF1641 DOMAIN-CONTAINING PROTEIN"/>
    <property type="match status" value="1"/>
</dbReference>
<dbReference type="PANTHER" id="PTHR38433">
    <property type="match status" value="1"/>
</dbReference>
<organism evidence="3 5">
    <name type="scientific">Macrococcus equipercicus</name>
    <dbReference type="NCBI Taxonomy" id="69967"/>
    <lineage>
        <taxon>Bacteria</taxon>
        <taxon>Bacillati</taxon>
        <taxon>Bacillota</taxon>
        <taxon>Bacilli</taxon>
        <taxon>Bacillales</taxon>
        <taxon>Staphylococcaceae</taxon>
        <taxon>Macrococcus</taxon>
    </lineage>
</organism>
<evidence type="ECO:0000313" key="3">
    <source>
        <dbReference type="EMBL" id="UTH14399.1"/>
    </source>
</evidence>
<keyword evidence="1" id="KW-0812">Transmembrane</keyword>
<sequence>MAHSTKIIRRTEVDVDQLREQELRELEQQLMMHKDTLLKLFRLMDQLDDHEVFNALNAALAKSDPILTRVLKALNETELDKAIRNGLLLAQGLGKFKFGELEPMILKINKGFELSTNHNKTLGVFSLLKVLVSRDFIEGALFLTKFVEGFGYDADDLKVEQGIVDPVQTDTGDLKNVSKVKLPSQRKEKSSGNSNMVFGLAAGAVALSACVLLLRK</sequence>
<dbReference type="OrthoDB" id="147801at2"/>
<reference evidence="3" key="2">
    <citation type="submission" date="2021-04" db="EMBL/GenBank/DDBJ databases">
        <title>Complete Genome Sequences of Macrococcus spp. from dog and cattle.</title>
        <authorList>
            <person name="Schwendener S."/>
            <person name="Perreten V."/>
        </authorList>
    </citation>
    <scope>NUCLEOTIDE SEQUENCE</scope>
    <source>
        <strain evidence="3">Epi0143-OL</strain>
    </source>
</reference>
<evidence type="ECO:0008006" key="6">
    <source>
        <dbReference type="Google" id="ProtNLM"/>
    </source>
</evidence>
<keyword evidence="1" id="KW-0472">Membrane</keyword>
<dbReference type="EMBL" id="SCWC02000001">
    <property type="protein sequence ID" value="KAA1042538.1"/>
    <property type="molecule type" value="Genomic_DNA"/>
</dbReference>
<keyword evidence="4" id="KW-1185">Reference proteome</keyword>
<proteinExistence type="predicted"/>
<dbReference type="RefSeq" id="WP_149458089.1">
    <property type="nucleotide sequence ID" value="NZ_CP073809.1"/>
</dbReference>
<dbReference type="EMBL" id="CP073809">
    <property type="protein sequence ID" value="UTH14399.1"/>
    <property type="molecule type" value="Genomic_DNA"/>
</dbReference>
<name>A0A9Q9F3P3_9STAP</name>
<dbReference type="Proteomes" id="UP000295735">
    <property type="component" value="Unassembled WGS sequence"/>
</dbReference>
<reference evidence="2 4" key="1">
    <citation type="submission" date="2019-09" db="EMBL/GenBank/DDBJ databases">
        <authorList>
            <person name="Mazhar S."/>
            <person name="Altermann E."/>
            <person name="Hill C."/>
            <person name="Mcauliffe O."/>
        </authorList>
    </citation>
    <scope>NUCLEOTIDE SEQUENCE [LARGE SCALE GENOMIC DNA]</scope>
    <source>
        <strain evidence="2 4">ATCC 51831</strain>
    </source>
</reference>
<gene>
    <name evidence="2" type="ORF">ERX35_001255</name>
    <name evidence="3" type="ORF">KFV11_03290</name>
</gene>
<accession>A0A9Q9F3P3</accession>
<evidence type="ECO:0000256" key="1">
    <source>
        <dbReference type="SAM" id="Phobius"/>
    </source>
</evidence>
<keyword evidence="1" id="KW-1133">Transmembrane helix</keyword>
<protein>
    <recommendedName>
        <fullName evidence="6">DUF1641 domain-containing protein</fullName>
    </recommendedName>
</protein>
<dbReference type="Proteomes" id="UP001057381">
    <property type="component" value="Chromosome"/>
</dbReference>
<dbReference type="AlphaFoldDB" id="A0A9Q9F3P3"/>